<reference evidence="1" key="1">
    <citation type="submission" date="2023-10" db="EMBL/GenBank/DDBJ databases">
        <authorList>
            <person name="Hackl T."/>
        </authorList>
    </citation>
    <scope>NUCLEOTIDE SEQUENCE</scope>
</reference>
<dbReference type="EMBL" id="CAUWAG010000004">
    <property type="protein sequence ID" value="CAJ2503090.1"/>
    <property type="molecule type" value="Genomic_DNA"/>
</dbReference>
<name>A0AAI8YFV6_9PEZI</name>
<sequence length="229" mass="25599">MASATFAIEGAIEAIEQDGFYYMEDPVIGDRIAQMDATQSPFWSSSDAGLEFYRLSVFQDERIKSILESFFERCALGDYRRLGQDRGHVFQLMRGGASTCVLSIQLWGMGSKAVYYRGSHKAPQEILGSVRAANRMWEVARARLERAGCEAKEIEFANGGIVIMDSRIAFEAYQGSPVTCSFATESRLSKWRRLDRPRSQGAAGRVAALQSERIGVYFDTEDERTGLVD</sequence>
<accession>A0AAI8YFV6</accession>
<organism evidence="1 2">
    <name type="scientific">Anthostomella pinea</name>
    <dbReference type="NCBI Taxonomy" id="933095"/>
    <lineage>
        <taxon>Eukaryota</taxon>
        <taxon>Fungi</taxon>
        <taxon>Dikarya</taxon>
        <taxon>Ascomycota</taxon>
        <taxon>Pezizomycotina</taxon>
        <taxon>Sordariomycetes</taxon>
        <taxon>Xylariomycetidae</taxon>
        <taxon>Xylariales</taxon>
        <taxon>Xylariaceae</taxon>
        <taxon>Anthostomella</taxon>
    </lineage>
</organism>
<comment type="caution">
    <text evidence="1">The sequence shown here is derived from an EMBL/GenBank/DDBJ whole genome shotgun (WGS) entry which is preliminary data.</text>
</comment>
<evidence type="ECO:0000313" key="2">
    <source>
        <dbReference type="Proteomes" id="UP001295740"/>
    </source>
</evidence>
<proteinExistence type="predicted"/>
<dbReference type="AlphaFoldDB" id="A0AAI8YFV6"/>
<evidence type="ECO:0000313" key="1">
    <source>
        <dbReference type="EMBL" id="CAJ2503090.1"/>
    </source>
</evidence>
<keyword evidence="2" id="KW-1185">Reference proteome</keyword>
<protein>
    <submittedName>
        <fullName evidence="1">Uu.00g104840.m01.CDS01</fullName>
    </submittedName>
</protein>
<gene>
    <name evidence="1" type="ORF">KHLLAP_LOCUS3558</name>
</gene>
<dbReference type="Proteomes" id="UP001295740">
    <property type="component" value="Unassembled WGS sequence"/>
</dbReference>